<dbReference type="InterPro" id="IPR036390">
    <property type="entry name" value="WH_DNA-bd_sf"/>
</dbReference>
<dbReference type="EMBL" id="CAFBMK010000365">
    <property type="protein sequence ID" value="CAB4952986.1"/>
    <property type="molecule type" value="Genomic_DNA"/>
</dbReference>
<keyword evidence="3" id="KW-0804">Transcription</keyword>
<feature type="domain" description="HTH arsR-type" evidence="4">
    <location>
        <begin position="3"/>
        <end position="98"/>
    </location>
</feature>
<evidence type="ECO:0000256" key="2">
    <source>
        <dbReference type="ARBA" id="ARBA00023125"/>
    </source>
</evidence>
<name>A0A6J7KB05_9ZZZZ</name>
<dbReference type="InterPro" id="IPR036388">
    <property type="entry name" value="WH-like_DNA-bd_sf"/>
</dbReference>
<dbReference type="InterPro" id="IPR051011">
    <property type="entry name" value="Metal_resp_trans_reg"/>
</dbReference>
<keyword evidence="1" id="KW-0805">Transcription regulation</keyword>
<dbReference type="PANTHER" id="PTHR43132">
    <property type="entry name" value="ARSENICAL RESISTANCE OPERON REPRESSOR ARSR-RELATED"/>
    <property type="match status" value="1"/>
</dbReference>
<dbReference type="SMART" id="SM00418">
    <property type="entry name" value="HTH_ARSR"/>
    <property type="match status" value="1"/>
</dbReference>
<evidence type="ECO:0000313" key="5">
    <source>
        <dbReference type="EMBL" id="CAB4952986.1"/>
    </source>
</evidence>
<dbReference type="Gene3D" id="1.10.10.10">
    <property type="entry name" value="Winged helix-like DNA-binding domain superfamily/Winged helix DNA-binding domain"/>
    <property type="match status" value="1"/>
</dbReference>
<proteinExistence type="predicted"/>
<reference evidence="5" key="1">
    <citation type="submission" date="2020-05" db="EMBL/GenBank/DDBJ databases">
        <authorList>
            <person name="Chiriac C."/>
            <person name="Salcher M."/>
            <person name="Ghai R."/>
            <person name="Kavagutti S V."/>
        </authorList>
    </citation>
    <scope>NUCLEOTIDE SEQUENCE</scope>
</reference>
<dbReference type="GO" id="GO:0003700">
    <property type="term" value="F:DNA-binding transcription factor activity"/>
    <property type="evidence" value="ECO:0007669"/>
    <property type="project" value="InterPro"/>
</dbReference>
<evidence type="ECO:0000256" key="1">
    <source>
        <dbReference type="ARBA" id="ARBA00023015"/>
    </source>
</evidence>
<organism evidence="5">
    <name type="scientific">freshwater metagenome</name>
    <dbReference type="NCBI Taxonomy" id="449393"/>
    <lineage>
        <taxon>unclassified sequences</taxon>
        <taxon>metagenomes</taxon>
        <taxon>ecological metagenomes</taxon>
    </lineage>
</organism>
<accession>A0A6J7KB05</accession>
<protein>
    <submittedName>
        <fullName evidence="5">Unannotated protein</fullName>
    </submittedName>
</protein>
<dbReference type="SUPFAM" id="SSF46785">
    <property type="entry name" value="Winged helix' DNA-binding domain"/>
    <property type="match status" value="1"/>
</dbReference>
<evidence type="ECO:0000256" key="3">
    <source>
        <dbReference type="ARBA" id="ARBA00023163"/>
    </source>
</evidence>
<evidence type="ECO:0000259" key="4">
    <source>
        <dbReference type="PROSITE" id="PS50987"/>
    </source>
</evidence>
<gene>
    <name evidence="5" type="ORF">UFOPK3564_03597</name>
</gene>
<dbReference type="InterPro" id="IPR011991">
    <property type="entry name" value="ArsR-like_HTH"/>
</dbReference>
<keyword evidence="2" id="KW-0238">DNA-binding</keyword>
<dbReference type="InterPro" id="IPR001845">
    <property type="entry name" value="HTH_ArsR_DNA-bd_dom"/>
</dbReference>
<dbReference type="PANTHER" id="PTHR43132:SF6">
    <property type="entry name" value="HTH-TYPE TRANSCRIPTIONAL REPRESSOR CZRA"/>
    <property type="match status" value="1"/>
</dbReference>
<dbReference type="CDD" id="cd00090">
    <property type="entry name" value="HTH_ARSR"/>
    <property type="match status" value="1"/>
</dbReference>
<dbReference type="AlphaFoldDB" id="A0A6J7KB05"/>
<dbReference type="PROSITE" id="PS50987">
    <property type="entry name" value="HTH_ARSR_2"/>
    <property type="match status" value="1"/>
</dbReference>
<sequence length="101" mass="11146">MPWRDGEVDELAETFRVLADPGRLRVILALMETPEMHVGGLAEAAGLSETACSHALRLLRTAHVVKRRKVGRSVLYSLDDDHVSGLLGLARDHVKHARDGR</sequence>
<dbReference type="PRINTS" id="PR00778">
    <property type="entry name" value="HTHARSR"/>
</dbReference>
<dbReference type="GO" id="GO:0003677">
    <property type="term" value="F:DNA binding"/>
    <property type="evidence" value="ECO:0007669"/>
    <property type="project" value="UniProtKB-KW"/>
</dbReference>
<dbReference type="NCBIfam" id="NF033788">
    <property type="entry name" value="HTH_metalloreg"/>
    <property type="match status" value="1"/>
</dbReference>
<dbReference type="Pfam" id="PF01022">
    <property type="entry name" value="HTH_5"/>
    <property type="match status" value="1"/>
</dbReference>